<keyword evidence="2" id="KW-1185">Reference proteome</keyword>
<protein>
    <submittedName>
        <fullName evidence="1">Uncharacterized protein</fullName>
    </submittedName>
</protein>
<accession>A0A1I4BA93</accession>
<dbReference type="RefSeq" id="WP_177206450.1">
    <property type="nucleotide sequence ID" value="NZ_FOSJ01000066.1"/>
</dbReference>
<proteinExistence type="predicted"/>
<dbReference type="AlphaFoldDB" id="A0A1I4BA93"/>
<organism evidence="1 2">
    <name type="scientific">Marinilactibacillus piezotolerans</name>
    <dbReference type="NCBI Taxonomy" id="258723"/>
    <lineage>
        <taxon>Bacteria</taxon>
        <taxon>Bacillati</taxon>
        <taxon>Bacillota</taxon>
        <taxon>Bacilli</taxon>
        <taxon>Lactobacillales</taxon>
        <taxon>Carnobacteriaceae</taxon>
        <taxon>Marinilactibacillus</taxon>
    </lineage>
</organism>
<sequence length="52" mass="5393">MLENHDSKVRIGALFTGACAVLLAACGNESGAGPGGWGQNLEEVMEMAKPFN</sequence>
<reference evidence="2" key="1">
    <citation type="submission" date="2016-10" db="EMBL/GenBank/DDBJ databases">
        <authorList>
            <person name="Varghese N."/>
            <person name="Submissions S."/>
        </authorList>
    </citation>
    <scope>NUCLEOTIDE SEQUENCE [LARGE SCALE GENOMIC DNA]</scope>
    <source>
        <strain evidence="2">DSM 16108</strain>
    </source>
</reference>
<evidence type="ECO:0000313" key="2">
    <source>
        <dbReference type="Proteomes" id="UP000199589"/>
    </source>
</evidence>
<gene>
    <name evidence="1" type="ORF">SAMN04488569_10665</name>
</gene>
<dbReference type="Proteomes" id="UP000199589">
    <property type="component" value="Unassembled WGS sequence"/>
</dbReference>
<evidence type="ECO:0000313" key="1">
    <source>
        <dbReference type="EMBL" id="SFK65463.1"/>
    </source>
</evidence>
<dbReference type="EMBL" id="FOSJ01000066">
    <property type="protein sequence ID" value="SFK65463.1"/>
    <property type="molecule type" value="Genomic_DNA"/>
</dbReference>
<name>A0A1I4BA93_9LACT</name>